<proteinExistence type="predicted"/>
<feature type="compositionally biased region" description="Basic and acidic residues" evidence="1">
    <location>
        <begin position="380"/>
        <end position="399"/>
    </location>
</feature>
<gene>
    <name evidence="3" type="ORF">GP473_00935</name>
</gene>
<sequence>MFRPPLLKVVTRATRAISATLISAALVTSLAACTHPPAEPYPPGSTAHLKMADSYALSHPVGTGGTKPFLEKMKKNKSIDIEYFSSGQLGKQADIPSILRSGVVDLAVISPSYVSSTFPLSSIGDLPGYSSDACVTAYALLELVRPGGLLYEKELAPMNFMPLWTGSIPGYEAMTDGRDPSRPTNFQGTVLRSTGGALDRVIEEIGAAGVSMPIGDMYEAMSRGTVEGTLASPISITPYGLEDVIGASTYGANQGNFTFFYGININTWNSLNEEQKKTLTDAAHQSQESVCHTLNSARQSSIEEMKEAGVTFYDVTEHAKEWAATAKPVRDQWIKDAEDSGHPAQQVVDAFEQALKHNEFRAAHSTEISGRGTSPHHSTAKSDKKSDDPQDSKKKEVKN</sequence>
<evidence type="ECO:0000256" key="2">
    <source>
        <dbReference type="SAM" id="SignalP"/>
    </source>
</evidence>
<keyword evidence="2" id="KW-0732">Signal</keyword>
<dbReference type="EMBL" id="CP046883">
    <property type="protein sequence ID" value="QNH96837.1"/>
    <property type="molecule type" value="Genomic_DNA"/>
</dbReference>
<evidence type="ECO:0000256" key="1">
    <source>
        <dbReference type="SAM" id="MobiDB-lite"/>
    </source>
</evidence>
<keyword evidence="4" id="KW-1185">Reference proteome</keyword>
<feature type="compositionally biased region" description="Polar residues" evidence="1">
    <location>
        <begin position="366"/>
        <end position="377"/>
    </location>
</feature>
<dbReference type="Pfam" id="PF03480">
    <property type="entry name" value="DctP"/>
    <property type="match status" value="1"/>
</dbReference>
<feature type="chain" id="PRO_5043590805" evidence="2">
    <location>
        <begin position="32"/>
        <end position="399"/>
    </location>
</feature>
<name>A0A7G7YQR7_9CORY</name>
<dbReference type="GO" id="GO:0055085">
    <property type="term" value="P:transmembrane transport"/>
    <property type="evidence" value="ECO:0007669"/>
    <property type="project" value="InterPro"/>
</dbReference>
<dbReference type="PANTHER" id="PTHR33376">
    <property type="match status" value="1"/>
</dbReference>
<feature type="region of interest" description="Disordered" evidence="1">
    <location>
        <begin position="359"/>
        <end position="399"/>
    </location>
</feature>
<dbReference type="NCBIfam" id="NF037995">
    <property type="entry name" value="TRAP_S1"/>
    <property type="match status" value="1"/>
</dbReference>
<accession>A0A7G7YQR7</accession>
<dbReference type="CDD" id="cd13601">
    <property type="entry name" value="PBP2_TRAP_DctP1_3_4_like"/>
    <property type="match status" value="1"/>
</dbReference>
<dbReference type="Gene3D" id="3.40.190.170">
    <property type="entry name" value="Bacterial extracellular solute-binding protein, family 7"/>
    <property type="match status" value="1"/>
</dbReference>
<evidence type="ECO:0000313" key="3">
    <source>
        <dbReference type="EMBL" id="QNH96837.1"/>
    </source>
</evidence>
<dbReference type="PROSITE" id="PS51257">
    <property type="entry name" value="PROKAR_LIPOPROTEIN"/>
    <property type="match status" value="1"/>
</dbReference>
<dbReference type="AlphaFoldDB" id="A0A7G7YQR7"/>
<reference evidence="3 4" key="1">
    <citation type="submission" date="2019-12" db="EMBL/GenBank/DDBJ databases">
        <title>Corynebacterium sp. nov., isolated from feces of the Anser Albifrons in China.</title>
        <authorList>
            <person name="Liu Q."/>
        </authorList>
    </citation>
    <scope>NUCLEOTIDE SEQUENCE [LARGE SCALE GENOMIC DNA]</scope>
    <source>
        <strain evidence="3 4">23H37-10</strain>
    </source>
</reference>
<feature type="signal peptide" evidence="2">
    <location>
        <begin position="1"/>
        <end position="31"/>
    </location>
</feature>
<dbReference type="InterPro" id="IPR018389">
    <property type="entry name" value="DctP_fam"/>
</dbReference>
<evidence type="ECO:0000313" key="4">
    <source>
        <dbReference type="Proteomes" id="UP000515275"/>
    </source>
</evidence>
<organism evidence="3 4">
    <name type="scientific">Corynebacterium anserum</name>
    <dbReference type="NCBI Taxonomy" id="2684406"/>
    <lineage>
        <taxon>Bacteria</taxon>
        <taxon>Bacillati</taxon>
        <taxon>Actinomycetota</taxon>
        <taxon>Actinomycetes</taxon>
        <taxon>Mycobacteriales</taxon>
        <taxon>Corynebacteriaceae</taxon>
        <taxon>Corynebacterium</taxon>
    </lineage>
</organism>
<dbReference type="Proteomes" id="UP000515275">
    <property type="component" value="Chromosome"/>
</dbReference>
<dbReference type="InterPro" id="IPR038404">
    <property type="entry name" value="TRAP_DctP_sf"/>
</dbReference>
<protein>
    <submittedName>
        <fullName evidence="3">ABC transporter substrate-binding protein</fullName>
    </submittedName>
</protein>
<dbReference type="PANTHER" id="PTHR33376:SF15">
    <property type="entry name" value="BLL6794 PROTEIN"/>
    <property type="match status" value="1"/>
</dbReference>
<dbReference type="KEGG" id="cans:GP473_00935"/>